<dbReference type="CDD" id="cd01392">
    <property type="entry name" value="HTH_LacI"/>
    <property type="match status" value="1"/>
</dbReference>
<evidence type="ECO:0000256" key="3">
    <source>
        <dbReference type="ARBA" id="ARBA00023163"/>
    </source>
</evidence>
<evidence type="ECO:0000259" key="4">
    <source>
        <dbReference type="PROSITE" id="PS50932"/>
    </source>
</evidence>
<dbReference type="CDD" id="cd06273">
    <property type="entry name" value="PBP1_LacI-like"/>
    <property type="match status" value="1"/>
</dbReference>
<gene>
    <name evidence="5" type="ORF">HBA54_14450</name>
</gene>
<dbReference type="Pfam" id="PF00356">
    <property type="entry name" value="LacI"/>
    <property type="match status" value="1"/>
</dbReference>
<sequence length="346" mass="37514">MKIRKRLQNPGGRASVTDVAAAARVSTATVSRVLNKAATVKPQTRKAVEEAITALGYIPSGAARSLSSRSSRIIGAIIPSIDNSIFAAGVEALQAHLGARGYHLLIGSSNYDPEEEYQVCRSFLEQHAAGIIMMGETHTRSCLELLERYDTPFVNTGVYAAEHPHHCVGFDNAKVAATAVRHLLQLGHRRFAMIAGITANNDRAIGRLRGVREELARGGLDLPDDRVLERRYDIAESRAAFRALMGQPEPPTAVICGNDVQGFGAILEAQHAGIRIPDQVSVVGFDDLVLSRHLKPSLTTIRVPTQEMWCRAADMLFARLNGTDTPRAVEIETSLILRESTGPAPK</sequence>
<keyword evidence="1" id="KW-0805">Transcription regulation</keyword>
<dbReference type="SUPFAM" id="SSF47413">
    <property type="entry name" value="lambda repressor-like DNA-binding domains"/>
    <property type="match status" value="1"/>
</dbReference>
<keyword evidence="3" id="KW-0804">Transcription</keyword>
<feature type="domain" description="HTH lacI-type" evidence="4">
    <location>
        <begin position="14"/>
        <end position="68"/>
    </location>
</feature>
<dbReference type="InterPro" id="IPR028082">
    <property type="entry name" value="Peripla_BP_I"/>
</dbReference>
<dbReference type="InterPro" id="IPR046335">
    <property type="entry name" value="LacI/GalR-like_sensor"/>
</dbReference>
<dbReference type="Proteomes" id="UP000761264">
    <property type="component" value="Unassembled WGS sequence"/>
</dbReference>
<dbReference type="GO" id="GO:0003700">
    <property type="term" value="F:DNA-binding transcription factor activity"/>
    <property type="evidence" value="ECO:0007669"/>
    <property type="project" value="TreeGrafter"/>
</dbReference>
<evidence type="ECO:0000313" key="6">
    <source>
        <dbReference type="Proteomes" id="UP000761264"/>
    </source>
</evidence>
<dbReference type="PROSITE" id="PS00356">
    <property type="entry name" value="HTH_LACI_1"/>
    <property type="match status" value="1"/>
</dbReference>
<dbReference type="InterPro" id="IPR010982">
    <property type="entry name" value="Lambda_DNA-bd_dom_sf"/>
</dbReference>
<dbReference type="PANTHER" id="PTHR30146:SF138">
    <property type="entry name" value="TRANSCRIPTIONAL REGULATORY PROTEIN"/>
    <property type="match status" value="1"/>
</dbReference>
<evidence type="ECO:0000256" key="1">
    <source>
        <dbReference type="ARBA" id="ARBA00023015"/>
    </source>
</evidence>
<dbReference type="PANTHER" id="PTHR30146">
    <property type="entry name" value="LACI-RELATED TRANSCRIPTIONAL REPRESSOR"/>
    <property type="match status" value="1"/>
</dbReference>
<evidence type="ECO:0000313" key="5">
    <source>
        <dbReference type="EMBL" id="NIA69801.1"/>
    </source>
</evidence>
<reference evidence="5" key="1">
    <citation type="submission" date="2020-03" db="EMBL/GenBank/DDBJ databases">
        <title>Genome of Pelagibius litoralis DSM 21314T.</title>
        <authorList>
            <person name="Wang G."/>
        </authorList>
    </citation>
    <scope>NUCLEOTIDE SEQUENCE</scope>
    <source>
        <strain evidence="5">DSM 21314</strain>
    </source>
</reference>
<dbReference type="SMART" id="SM00354">
    <property type="entry name" value="HTH_LACI"/>
    <property type="match status" value="1"/>
</dbReference>
<dbReference type="InterPro" id="IPR000843">
    <property type="entry name" value="HTH_LacI"/>
</dbReference>
<keyword evidence="6" id="KW-1185">Reference proteome</keyword>
<dbReference type="Pfam" id="PF13377">
    <property type="entry name" value="Peripla_BP_3"/>
    <property type="match status" value="1"/>
</dbReference>
<dbReference type="PROSITE" id="PS50932">
    <property type="entry name" value="HTH_LACI_2"/>
    <property type="match status" value="1"/>
</dbReference>
<proteinExistence type="predicted"/>
<organism evidence="5 6">
    <name type="scientific">Pelagibius litoralis</name>
    <dbReference type="NCBI Taxonomy" id="374515"/>
    <lineage>
        <taxon>Bacteria</taxon>
        <taxon>Pseudomonadati</taxon>
        <taxon>Pseudomonadota</taxon>
        <taxon>Alphaproteobacteria</taxon>
        <taxon>Rhodospirillales</taxon>
        <taxon>Rhodovibrionaceae</taxon>
        <taxon>Pelagibius</taxon>
    </lineage>
</organism>
<dbReference type="GO" id="GO:0000976">
    <property type="term" value="F:transcription cis-regulatory region binding"/>
    <property type="evidence" value="ECO:0007669"/>
    <property type="project" value="TreeGrafter"/>
</dbReference>
<protein>
    <submittedName>
        <fullName evidence="5">Substrate-binding domain-containing protein</fullName>
    </submittedName>
</protein>
<evidence type="ECO:0000256" key="2">
    <source>
        <dbReference type="ARBA" id="ARBA00023125"/>
    </source>
</evidence>
<dbReference type="Gene3D" id="3.40.50.2300">
    <property type="match status" value="2"/>
</dbReference>
<comment type="caution">
    <text evidence="5">The sequence shown here is derived from an EMBL/GenBank/DDBJ whole genome shotgun (WGS) entry which is preliminary data.</text>
</comment>
<name>A0A967EYK2_9PROT</name>
<dbReference type="Gene3D" id="1.10.260.40">
    <property type="entry name" value="lambda repressor-like DNA-binding domains"/>
    <property type="match status" value="1"/>
</dbReference>
<dbReference type="AlphaFoldDB" id="A0A967EYK2"/>
<accession>A0A967EYK2</accession>
<dbReference type="EMBL" id="JAAQPH010000010">
    <property type="protein sequence ID" value="NIA69801.1"/>
    <property type="molecule type" value="Genomic_DNA"/>
</dbReference>
<dbReference type="SUPFAM" id="SSF53822">
    <property type="entry name" value="Periplasmic binding protein-like I"/>
    <property type="match status" value="1"/>
</dbReference>
<keyword evidence="2" id="KW-0238">DNA-binding</keyword>
<dbReference type="RefSeq" id="WP_167225753.1">
    <property type="nucleotide sequence ID" value="NZ_JAAQPH010000010.1"/>
</dbReference>